<sequence>MNPGFEGSPQRPMNQKLKQILIFGEGEAKEQLAEKLDNLVYREEFLPYDPKVYVETIFNALTSLDFSDHAVGNADFFNGMEEEEKNYPLWQEIREVVRNKIGLRLCDFYPKKWIAEWKLYRESSQYGNQHIKEIIDVSFKTPLMNQAELLIMEIAKTKANFVIWVSLDSCQGQSMDRTIEGINKGVFDHTLRSLYHHREKIKVPIVFWREEQEVSAPWEQHPKKWERCASVGVSGFKENSITKNILLYGLSDSRNMFMENNNICLLYTSRCV</sequence>
<gene>
    <name evidence="1" type="ORF">A5844_001087</name>
</gene>
<comment type="caution">
    <text evidence="1">The sequence shown here is derived from an EMBL/GenBank/DDBJ whole genome shotgun (WGS) entry which is preliminary data.</text>
</comment>
<reference evidence="1 2" key="1">
    <citation type="submission" date="2017-05" db="EMBL/GenBank/DDBJ databases">
        <title>The Genome Sequence of Enterococcus sp. 10A9_DIV0425.</title>
        <authorList>
            <consortium name="The Broad Institute Genomics Platform"/>
            <consortium name="The Broad Institute Genomic Center for Infectious Diseases"/>
            <person name="Earl A."/>
            <person name="Manson A."/>
            <person name="Schwartman J."/>
            <person name="Gilmore M."/>
            <person name="Abouelleil A."/>
            <person name="Cao P."/>
            <person name="Chapman S."/>
            <person name="Cusick C."/>
            <person name="Shea T."/>
            <person name="Young S."/>
            <person name="Neafsey D."/>
            <person name="Nusbaum C."/>
            <person name="Birren B."/>
        </authorList>
    </citation>
    <scope>NUCLEOTIDE SEQUENCE [LARGE SCALE GENOMIC DNA]</scope>
    <source>
        <strain evidence="1 2">10A9_DIV0425</strain>
    </source>
</reference>
<accession>A0A242K065</accession>
<name>A0A242K065_9ENTE</name>
<dbReference type="RefSeq" id="WP_086284266.1">
    <property type="nucleotide sequence ID" value="NZ_NGMO01000002.1"/>
</dbReference>
<dbReference type="EMBL" id="NGMO01000002">
    <property type="protein sequence ID" value="OTP10953.1"/>
    <property type="molecule type" value="Genomic_DNA"/>
</dbReference>
<protein>
    <submittedName>
        <fullName evidence="1">Uncharacterized protein</fullName>
    </submittedName>
</protein>
<dbReference type="AlphaFoldDB" id="A0A242K065"/>
<organism evidence="1 2">
    <name type="scientific">Candidatus Enterococcus wittei</name>
    <dbReference type="NCBI Taxonomy" id="1987383"/>
    <lineage>
        <taxon>Bacteria</taxon>
        <taxon>Bacillati</taxon>
        <taxon>Bacillota</taxon>
        <taxon>Bacilli</taxon>
        <taxon>Lactobacillales</taxon>
        <taxon>Enterococcaceae</taxon>
        <taxon>Enterococcus</taxon>
    </lineage>
</organism>
<keyword evidence="2" id="KW-1185">Reference proteome</keyword>
<evidence type="ECO:0000313" key="1">
    <source>
        <dbReference type="EMBL" id="OTP10953.1"/>
    </source>
</evidence>
<proteinExistence type="predicted"/>
<evidence type="ECO:0000313" key="2">
    <source>
        <dbReference type="Proteomes" id="UP000194933"/>
    </source>
</evidence>
<dbReference type="Proteomes" id="UP000194933">
    <property type="component" value="Unassembled WGS sequence"/>
</dbReference>